<gene>
    <name evidence="5" type="ORF">DM860_002918</name>
</gene>
<keyword evidence="4" id="KW-0325">Glycoprotein</keyword>
<dbReference type="PANTHER" id="PTHR22835:SF556">
    <property type="match status" value="1"/>
</dbReference>
<dbReference type="PROSITE" id="PS01098">
    <property type="entry name" value="LIPASE_GDSL_SER"/>
    <property type="match status" value="1"/>
</dbReference>
<dbReference type="InterPro" id="IPR008265">
    <property type="entry name" value="Lipase_GDSL_AS"/>
</dbReference>
<dbReference type="EMBL" id="NQVE01000200">
    <property type="protein sequence ID" value="RAL39385.1"/>
    <property type="molecule type" value="Genomic_DNA"/>
</dbReference>
<accession>A0A328D0V9</accession>
<organism evidence="5 6">
    <name type="scientific">Cuscuta australis</name>
    <dbReference type="NCBI Taxonomy" id="267555"/>
    <lineage>
        <taxon>Eukaryota</taxon>
        <taxon>Viridiplantae</taxon>
        <taxon>Streptophyta</taxon>
        <taxon>Embryophyta</taxon>
        <taxon>Tracheophyta</taxon>
        <taxon>Spermatophyta</taxon>
        <taxon>Magnoliopsida</taxon>
        <taxon>eudicotyledons</taxon>
        <taxon>Gunneridae</taxon>
        <taxon>Pentapetalae</taxon>
        <taxon>asterids</taxon>
        <taxon>lamiids</taxon>
        <taxon>Solanales</taxon>
        <taxon>Convolvulaceae</taxon>
        <taxon>Cuscuteae</taxon>
        <taxon>Cuscuta</taxon>
        <taxon>Cuscuta subgen. Grammica</taxon>
        <taxon>Cuscuta sect. Cleistogrammica</taxon>
    </lineage>
</organism>
<dbReference type="InterPro" id="IPR035669">
    <property type="entry name" value="SGNH_plant_lipase-like"/>
</dbReference>
<protein>
    <recommendedName>
        <fullName evidence="7">GDSL esterase/lipase</fullName>
    </recommendedName>
</protein>
<reference evidence="5 6" key="1">
    <citation type="submission" date="2018-06" db="EMBL/GenBank/DDBJ databases">
        <title>The Genome of Cuscuta australis (Dodder) Provides Insight into the Evolution of Plant Parasitism.</title>
        <authorList>
            <person name="Liu H."/>
        </authorList>
    </citation>
    <scope>NUCLEOTIDE SEQUENCE [LARGE SCALE GENOMIC DNA]</scope>
    <source>
        <strain evidence="6">cv. Yunnan</strain>
        <tissue evidence="5">Vines</tissue>
    </source>
</reference>
<dbReference type="Gene3D" id="3.40.50.1110">
    <property type="entry name" value="SGNH hydrolase"/>
    <property type="match status" value="1"/>
</dbReference>
<dbReference type="GO" id="GO:0006629">
    <property type="term" value="P:lipid metabolic process"/>
    <property type="evidence" value="ECO:0007669"/>
    <property type="project" value="InterPro"/>
</dbReference>
<dbReference type="GO" id="GO:0016298">
    <property type="term" value="F:lipase activity"/>
    <property type="evidence" value="ECO:0007669"/>
    <property type="project" value="InterPro"/>
</dbReference>
<proteinExistence type="inferred from homology"/>
<name>A0A328D0V9_9ASTE</name>
<dbReference type="InterPro" id="IPR001087">
    <property type="entry name" value="GDSL"/>
</dbReference>
<dbReference type="Proteomes" id="UP000249390">
    <property type="component" value="Unassembled WGS sequence"/>
</dbReference>
<dbReference type="Pfam" id="PF00657">
    <property type="entry name" value="Lipase_GDSL"/>
    <property type="match status" value="1"/>
</dbReference>
<evidence type="ECO:0000313" key="5">
    <source>
        <dbReference type="EMBL" id="RAL39385.1"/>
    </source>
</evidence>
<sequence length="417" mass="45674">MPTHSAKIQFGLAFKVIFMARFSYSYVPVLLLASCITGGAAACYTAIFGFGDSLTDAGNLIHLQTGGKVPHMYFSPYGETFFGHPTGRCSDGRLILDFIAQHYGLDIPPPSLQKLKDIKTSDPNNNNNINNNNNNNNNNTGMNFAVVGSRAVDAQFYERRGIYDTVTNVSMTDQLDWFLLNTLSSLCNSPSSECKRVMEESLFVLGEFGGNDYTHALLSGKNVNDITPFIPIVAQTIANGVHRLVEAGAMTVMVPGVLPLGCAASYLTYYPSPKEEDYDENGCLIWVNEMASYHNHLLQEQLNRLRDRHPHARIVYADLFHAAMQIYADPAASGFSEGALTACCGGGGPYNFNPGVQCGDEGATFCENPSMYVNWDGYHLTETAYSVITNALLDGPFTYPPMNALCRYPAHNLLAQL</sequence>
<evidence type="ECO:0000256" key="3">
    <source>
        <dbReference type="ARBA" id="ARBA00022801"/>
    </source>
</evidence>
<dbReference type="InterPro" id="IPR036514">
    <property type="entry name" value="SGNH_hydro_sf"/>
</dbReference>
<evidence type="ECO:0008006" key="7">
    <source>
        <dbReference type="Google" id="ProtNLM"/>
    </source>
</evidence>
<dbReference type="PROSITE" id="PS51257">
    <property type="entry name" value="PROKAR_LIPOPROTEIN"/>
    <property type="match status" value="1"/>
</dbReference>
<keyword evidence="2" id="KW-0732">Signal</keyword>
<evidence type="ECO:0000256" key="4">
    <source>
        <dbReference type="ARBA" id="ARBA00023180"/>
    </source>
</evidence>
<evidence type="ECO:0000256" key="1">
    <source>
        <dbReference type="ARBA" id="ARBA00008668"/>
    </source>
</evidence>
<dbReference type="AlphaFoldDB" id="A0A328D0V9"/>
<dbReference type="PANTHER" id="PTHR22835">
    <property type="entry name" value="ZINC FINGER FYVE DOMAIN CONTAINING PROTEIN"/>
    <property type="match status" value="1"/>
</dbReference>
<evidence type="ECO:0000256" key="2">
    <source>
        <dbReference type="ARBA" id="ARBA00022729"/>
    </source>
</evidence>
<keyword evidence="3" id="KW-0378">Hydrolase</keyword>
<comment type="caution">
    <text evidence="5">The sequence shown here is derived from an EMBL/GenBank/DDBJ whole genome shotgun (WGS) entry which is preliminary data.</text>
</comment>
<keyword evidence="6" id="KW-1185">Reference proteome</keyword>
<evidence type="ECO:0000313" key="6">
    <source>
        <dbReference type="Proteomes" id="UP000249390"/>
    </source>
</evidence>
<dbReference type="CDD" id="cd01837">
    <property type="entry name" value="SGNH_plant_lipase_like"/>
    <property type="match status" value="1"/>
</dbReference>
<comment type="similarity">
    <text evidence="1">Belongs to the 'GDSL' lipolytic enzyme family.</text>
</comment>